<name>A0A5A9GF51_AZOLI</name>
<feature type="chain" id="PRO_5022908437" evidence="1">
    <location>
        <begin position="22"/>
        <end position="130"/>
    </location>
</feature>
<dbReference type="OrthoDB" id="7307333at2"/>
<protein>
    <submittedName>
        <fullName evidence="2">DUF3168 domain-containing protein</fullName>
    </submittedName>
</protein>
<accession>A0A5A9GF51</accession>
<reference evidence="2 3" key="1">
    <citation type="submission" date="2019-08" db="EMBL/GenBank/DDBJ databases">
        <authorList>
            <person name="Grouzdev D."/>
            <person name="Tikhonova E."/>
            <person name="Kravchenko I."/>
        </authorList>
    </citation>
    <scope>NUCLEOTIDE SEQUENCE [LARGE SCALE GENOMIC DNA]</scope>
    <source>
        <strain evidence="2 3">59b</strain>
    </source>
</reference>
<comment type="caution">
    <text evidence="2">The sequence shown here is derived from an EMBL/GenBank/DDBJ whole genome shotgun (WGS) entry which is preliminary data.</text>
</comment>
<gene>
    <name evidence="2" type="ORF">FZ942_25830</name>
</gene>
<dbReference type="AlphaFoldDB" id="A0A5A9GF51"/>
<feature type="signal peptide" evidence="1">
    <location>
        <begin position="1"/>
        <end position="21"/>
    </location>
</feature>
<evidence type="ECO:0000313" key="3">
    <source>
        <dbReference type="Proteomes" id="UP000324927"/>
    </source>
</evidence>
<organism evidence="2 3">
    <name type="scientific">Azospirillum lipoferum</name>
    <dbReference type="NCBI Taxonomy" id="193"/>
    <lineage>
        <taxon>Bacteria</taxon>
        <taxon>Pseudomonadati</taxon>
        <taxon>Pseudomonadota</taxon>
        <taxon>Alphaproteobacteria</taxon>
        <taxon>Rhodospirillales</taxon>
        <taxon>Azospirillaceae</taxon>
        <taxon>Azospirillum</taxon>
    </lineage>
</organism>
<evidence type="ECO:0000313" key="2">
    <source>
        <dbReference type="EMBL" id="KAA0592947.1"/>
    </source>
</evidence>
<dbReference type="Pfam" id="PF11367">
    <property type="entry name" value="Tail_completion_gp17"/>
    <property type="match status" value="1"/>
</dbReference>
<dbReference type="Proteomes" id="UP000324927">
    <property type="component" value="Unassembled WGS sequence"/>
</dbReference>
<proteinExistence type="predicted"/>
<dbReference type="RefSeq" id="WP_149233941.1">
    <property type="nucleotide sequence ID" value="NZ_JALJXJ010000015.1"/>
</dbReference>
<dbReference type="Gene3D" id="3.30.2000.30">
    <property type="match status" value="1"/>
</dbReference>
<dbReference type="EMBL" id="VTTN01000013">
    <property type="protein sequence ID" value="KAA0592947.1"/>
    <property type="molecule type" value="Genomic_DNA"/>
</dbReference>
<keyword evidence="1" id="KW-0732">Signal</keyword>
<evidence type="ECO:0000256" key="1">
    <source>
        <dbReference type="SAM" id="SignalP"/>
    </source>
</evidence>
<dbReference type="InterPro" id="IPR021508">
    <property type="entry name" value="Gp17-like"/>
</dbReference>
<sequence>MSASSWPLQVAVLAALQPALAPVPVLDDVPQGQAFPYVVIGEDTVTDWPMLGDDEAEEIDLTLHVWSRYAGRKEAKHLMAAIKTALHQQPLPVDGQQLATLRFSFETLFVEPDGLTRHGVLRFRALCLSA</sequence>
<keyword evidence="3" id="KW-1185">Reference proteome</keyword>
<dbReference type="InterPro" id="IPR053745">
    <property type="entry name" value="Viral_Tail_Comp_sf"/>
</dbReference>